<comment type="similarity">
    <text evidence="2">Belongs to the major facilitator superfamily. Monocarboxylate porter (TC 2.A.1.13) family.</text>
</comment>
<evidence type="ECO:0000256" key="3">
    <source>
        <dbReference type="SAM" id="MobiDB-lite"/>
    </source>
</evidence>
<dbReference type="SUPFAM" id="SSF103473">
    <property type="entry name" value="MFS general substrate transporter"/>
    <property type="match status" value="1"/>
</dbReference>
<feature type="transmembrane region" description="Helical" evidence="4">
    <location>
        <begin position="105"/>
        <end position="125"/>
    </location>
</feature>
<organism evidence="5">
    <name type="scientific">Mytilinidion resinicola</name>
    <dbReference type="NCBI Taxonomy" id="574789"/>
    <lineage>
        <taxon>Eukaryota</taxon>
        <taxon>Fungi</taxon>
        <taxon>Dikarya</taxon>
        <taxon>Ascomycota</taxon>
        <taxon>Pezizomycotina</taxon>
        <taxon>Dothideomycetes</taxon>
        <taxon>Pleosporomycetidae</taxon>
        <taxon>Mytilinidiales</taxon>
        <taxon>Mytilinidiaceae</taxon>
        <taxon>Mytilinidion</taxon>
    </lineage>
</organism>
<reference evidence="5 7" key="1">
    <citation type="journal article" date="2020" name="Stud. Mycol.">
        <title>101 Dothideomycetes genomes: a test case for predicting lifestyles and emergence of pathogens.</title>
        <authorList>
            <person name="Haridas S."/>
            <person name="Albert R."/>
            <person name="Binder M."/>
            <person name="Bloem J."/>
            <person name="Labutti K."/>
            <person name="Salamov A."/>
            <person name="Andreopoulos B."/>
            <person name="Baker S."/>
            <person name="Barry K."/>
            <person name="Bills G."/>
            <person name="Bluhm B."/>
            <person name="Cannon C."/>
            <person name="Castanera R."/>
            <person name="Culley D."/>
            <person name="Daum C."/>
            <person name="Ezra D."/>
            <person name="Gonzalez J."/>
            <person name="Henrissat B."/>
            <person name="Kuo A."/>
            <person name="Liang C."/>
            <person name="Lipzen A."/>
            <person name="Lutzoni F."/>
            <person name="Magnuson J."/>
            <person name="Mondo S."/>
            <person name="Nolan M."/>
            <person name="Ohm R."/>
            <person name="Pangilinan J."/>
            <person name="Park H.-J."/>
            <person name="Ramirez L."/>
            <person name="Alfaro M."/>
            <person name="Sun H."/>
            <person name="Tritt A."/>
            <person name="Yoshinaga Y."/>
            <person name="Zwiers L.-H."/>
            <person name="Turgeon B."/>
            <person name="Goodwin S."/>
            <person name="Spatafora J."/>
            <person name="Crous P."/>
            <person name="Grigoriev I."/>
        </authorList>
    </citation>
    <scope>NUCLEOTIDE SEQUENCE</scope>
    <source>
        <strain evidence="5 7">CBS 304.34</strain>
    </source>
</reference>
<evidence type="ECO:0000256" key="4">
    <source>
        <dbReference type="SAM" id="Phobius"/>
    </source>
</evidence>
<feature type="transmembrane region" description="Helical" evidence="4">
    <location>
        <begin position="253"/>
        <end position="272"/>
    </location>
</feature>
<dbReference type="InterPro" id="IPR050327">
    <property type="entry name" value="Proton-linked_MCT"/>
</dbReference>
<dbReference type="InterPro" id="IPR011701">
    <property type="entry name" value="MFS"/>
</dbReference>
<keyword evidence="4" id="KW-0472">Membrane</keyword>
<evidence type="ECO:0000313" key="5">
    <source>
        <dbReference type="EMBL" id="KAF2814186.1"/>
    </source>
</evidence>
<reference evidence="7" key="3">
    <citation type="submission" date="2025-04" db="UniProtKB">
        <authorList>
            <consortium name="RefSeq"/>
        </authorList>
    </citation>
    <scope>IDENTIFICATION</scope>
    <source>
        <strain evidence="7">CBS 304.34</strain>
    </source>
</reference>
<dbReference type="EMBL" id="MU003695">
    <property type="protein sequence ID" value="KAF2814186.1"/>
    <property type="molecule type" value="Genomic_DNA"/>
</dbReference>
<dbReference type="Pfam" id="PF07690">
    <property type="entry name" value="MFS_1"/>
    <property type="match status" value="1"/>
</dbReference>
<dbReference type="GO" id="GO:0016020">
    <property type="term" value="C:membrane"/>
    <property type="evidence" value="ECO:0007669"/>
    <property type="project" value="UniProtKB-SubCell"/>
</dbReference>
<keyword evidence="6" id="KW-1185">Reference proteome</keyword>
<feature type="transmembrane region" description="Helical" evidence="4">
    <location>
        <begin position="488"/>
        <end position="509"/>
    </location>
</feature>
<evidence type="ECO:0000313" key="7">
    <source>
        <dbReference type="RefSeq" id="XP_033581150.1"/>
    </source>
</evidence>
<sequence length="584" mass="63246">MSSTTATMDFVEAASQTCADARMEINWPRSWRAYFCWLGCFFLMFNSWGLVNAYGTFASYYMGHTLKDQAGGQLALNLIGSTQSFLVLLFSAPVGRLLDAGHFRVVIGTGAFLVPFGLMMLSIAVPAETGAKGNYAFIWLTQGLTTGLGMACYFVTSSQVAATWFPRRKGLAVGFVACGASVAGVVYPVMIRYITAILGFNNAVRCVAAVAAGTGFFSFIFATPDPQHEHPRPQSYRKLRTWIDTAAFKNSAFCWYMISIAFLFGGFYPVFFNLEEWAATRNFGYRDGLGAANSQSPPKTSGHEDPIQTFWLLSIMNGSSTCGRLIMAFLSDKFGPLNMHIATTLICALLILFFWTFAASTTHAIAFCVLFGAFSGAVIGLPPAGVANILANCFARMRLSRCVSTSRAPSLHLIPNSDTAALNTLPTTLSPHALEKLRQVALDDDTDVAFGPHARLGQWVGMMYSGAAVPALAGPVIAGALVQRYRDYITVQMWSGACLVLSAACMGIARWHLPSRGGLCWNERTMSFLPWRGGRSEGGEESEREEIVGAVRGSRGVEGEGEGEGEEKRSLGGSEIRGNRFVGR</sequence>
<feature type="transmembrane region" description="Helical" evidence="4">
    <location>
        <begin position="462"/>
        <end position="482"/>
    </location>
</feature>
<dbReference type="AlphaFoldDB" id="A0A6A6YZ20"/>
<evidence type="ECO:0000256" key="1">
    <source>
        <dbReference type="ARBA" id="ARBA00004141"/>
    </source>
</evidence>
<feature type="transmembrane region" description="Helical" evidence="4">
    <location>
        <begin position="170"/>
        <end position="190"/>
    </location>
</feature>
<dbReference type="Proteomes" id="UP000504636">
    <property type="component" value="Unplaced"/>
</dbReference>
<evidence type="ECO:0000313" key="6">
    <source>
        <dbReference type="Proteomes" id="UP000504636"/>
    </source>
</evidence>
<keyword evidence="4" id="KW-1133">Transmembrane helix</keyword>
<dbReference type="OrthoDB" id="6509908at2759"/>
<dbReference type="InterPro" id="IPR036259">
    <property type="entry name" value="MFS_trans_sf"/>
</dbReference>
<dbReference type="GO" id="GO:0022857">
    <property type="term" value="F:transmembrane transporter activity"/>
    <property type="evidence" value="ECO:0007669"/>
    <property type="project" value="InterPro"/>
</dbReference>
<feature type="transmembrane region" description="Helical" evidence="4">
    <location>
        <begin position="364"/>
        <end position="391"/>
    </location>
</feature>
<proteinExistence type="inferred from homology"/>
<reference evidence="7" key="2">
    <citation type="submission" date="2020-04" db="EMBL/GenBank/DDBJ databases">
        <authorList>
            <consortium name="NCBI Genome Project"/>
        </authorList>
    </citation>
    <scope>NUCLEOTIDE SEQUENCE</scope>
    <source>
        <strain evidence="7">CBS 304.34</strain>
    </source>
</reference>
<dbReference type="Gene3D" id="1.20.1250.20">
    <property type="entry name" value="MFS general substrate transporter like domains"/>
    <property type="match status" value="2"/>
</dbReference>
<feature type="transmembrane region" description="Helical" evidence="4">
    <location>
        <begin position="337"/>
        <end position="358"/>
    </location>
</feature>
<keyword evidence="4" id="KW-0812">Transmembrane</keyword>
<dbReference type="GeneID" id="54468023"/>
<dbReference type="RefSeq" id="XP_033581150.1">
    <property type="nucleotide sequence ID" value="XM_033727130.1"/>
</dbReference>
<name>A0A6A6YZ20_9PEZI</name>
<evidence type="ECO:0000256" key="2">
    <source>
        <dbReference type="ARBA" id="ARBA00006727"/>
    </source>
</evidence>
<protein>
    <submittedName>
        <fullName evidence="5 7">MFS general substrate transporter</fullName>
    </submittedName>
</protein>
<accession>A0A6A6YZ20</accession>
<feature type="transmembrane region" description="Helical" evidence="4">
    <location>
        <begin position="31"/>
        <end position="54"/>
    </location>
</feature>
<feature type="transmembrane region" description="Helical" evidence="4">
    <location>
        <begin position="74"/>
        <end position="93"/>
    </location>
</feature>
<comment type="subcellular location">
    <subcellularLocation>
        <location evidence="1">Membrane</location>
        <topology evidence="1">Multi-pass membrane protein</topology>
    </subcellularLocation>
</comment>
<dbReference type="PANTHER" id="PTHR11360">
    <property type="entry name" value="MONOCARBOXYLATE TRANSPORTER"/>
    <property type="match status" value="1"/>
</dbReference>
<feature type="region of interest" description="Disordered" evidence="3">
    <location>
        <begin position="532"/>
        <end position="584"/>
    </location>
</feature>
<feature type="transmembrane region" description="Helical" evidence="4">
    <location>
        <begin position="137"/>
        <end position="158"/>
    </location>
</feature>
<dbReference type="PANTHER" id="PTHR11360:SF234">
    <property type="entry name" value="MFS-TYPE TRANSPORTER DBAD-RELATED"/>
    <property type="match status" value="1"/>
</dbReference>
<gene>
    <name evidence="5 7" type="ORF">BDZ99DRAFT_554543</name>
</gene>